<dbReference type="EMBL" id="CAJVQB010042665">
    <property type="protein sequence ID" value="CAG8830585.1"/>
    <property type="molecule type" value="Genomic_DNA"/>
</dbReference>
<comment type="caution">
    <text evidence="2">The sequence shown here is derived from an EMBL/GenBank/DDBJ whole genome shotgun (WGS) entry which is preliminary data.</text>
</comment>
<evidence type="ECO:0000313" key="2">
    <source>
        <dbReference type="EMBL" id="CAG8830585.1"/>
    </source>
</evidence>
<dbReference type="Proteomes" id="UP000789901">
    <property type="component" value="Unassembled WGS sequence"/>
</dbReference>
<accession>A0ABN7WFY3</accession>
<reference evidence="2 3" key="1">
    <citation type="submission" date="2021-06" db="EMBL/GenBank/DDBJ databases">
        <authorList>
            <person name="Kallberg Y."/>
            <person name="Tangrot J."/>
            <person name="Rosling A."/>
        </authorList>
    </citation>
    <scope>NUCLEOTIDE SEQUENCE [LARGE SCALE GENOMIC DNA]</scope>
    <source>
        <strain evidence="2 3">120-4 pot B 10/14</strain>
    </source>
</reference>
<sequence length="149" mass="17587">MNVQKKAAKQEKVKNKQKLKNQIRNLKVRITRLKEESTTLVAEIASLEEESTNREYYLVAEITRLKKLNQEGINRNYALANEITRLNKLNQEAESKLMMKFSENQRLVAYYKYVIRKGPMPSNEDFEKLRLIFSNVEKETLQEVYKTGL</sequence>
<evidence type="ECO:0000256" key="1">
    <source>
        <dbReference type="SAM" id="Coils"/>
    </source>
</evidence>
<name>A0ABN7WFY3_GIGMA</name>
<evidence type="ECO:0000313" key="3">
    <source>
        <dbReference type="Proteomes" id="UP000789901"/>
    </source>
</evidence>
<organism evidence="2 3">
    <name type="scientific">Gigaspora margarita</name>
    <dbReference type="NCBI Taxonomy" id="4874"/>
    <lineage>
        <taxon>Eukaryota</taxon>
        <taxon>Fungi</taxon>
        <taxon>Fungi incertae sedis</taxon>
        <taxon>Mucoromycota</taxon>
        <taxon>Glomeromycotina</taxon>
        <taxon>Glomeromycetes</taxon>
        <taxon>Diversisporales</taxon>
        <taxon>Gigasporaceae</taxon>
        <taxon>Gigaspora</taxon>
    </lineage>
</organism>
<feature type="coiled-coil region" evidence="1">
    <location>
        <begin position="5"/>
        <end position="50"/>
    </location>
</feature>
<keyword evidence="1" id="KW-0175">Coiled coil</keyword>
<protein>
    <submittedName>
        <fullName evidence="2">25779_t:CDS:1</fullName>
    </submittedName>
</protein>
<keyword evidence="3" id="KW-1185">Reference proteome</keyword>
<gene>
    <name evidence="2" type="ORF">GMARGA_LOCUS30373</name>
</gene>
<proteinExistence type="predicted"/>